<feature type="domain" description="EamA" evidence="7">
    <location>
        <begin position="3"/>
        <end position="134"/>
    </location>
</feature>
<protein>
    <submittedName>
        <fullName evidence="8">DMT family transporter</fullName>
    </submittedName>
</protein>
<evidence type="ECO:0000256" key="2">
    <source>
        <dbReference type="ARBA" id="ARBA00007362"/>
    </source>
</evidence>
<comment type="similarity">
    <text evidence="2">Belongs to the EamA transporter family.</text>
</comment>
<evidence type="ECO:0000256" key="6">
    <source>
        <dbReference type="SAM" id="Phobius"/>
    </source>
</evidence>
<organism evidence="8 9">
    <name type="scientific">Paracoccus mangrovi</name>
    <dbReference type="NCBI Taxonomy" id="1715645"/>
    <lineage>
        <taxon>Bacteria</taxon>
        <taxon>Pseudomonadati</taxon>
        <taxon>Pseudomonadota</taxon>
        <taxon>Alphaproteobacteria</taxon>
        <taxon>Rhodobacterales</taxon>
        <taxon>Paracoccaceae</taxon>
        <taxon>Paracoccus</taxon>
    </lineage>
</organism>
<dbReference type="PANTHER" id="PTHR32322:SF2">
    <property type="entry name" value="EAMA DOMAIN-CONTAINING PROTEIN"/>
    <property type="match status" value="1"/>
</dbReference>
<feature type="transmembrane region" description="Helical" evidence="6">
    <location>
        <begin position="266"/>
        <end position="284"/>
    </location>
</feature>
<feature type="transmembrane region" description="Helical" evidence="6">
    <location>
        <begin position="183"/>
        <end position="205"/>
    </location>
</feature>
<feature type="domain" description="EamA" evidence="7">
    <location>
        <begin position="148"/>
        <end position="282"/>
    </location>
</feature>
<dbReference type="PANTHER" id="PTHR32322">
    <property type="entry name" value="INNER MEMBRANE TRANSPORTER"/>
    <property type="match status" value="1"/>
</dbReference>
<evidence type="ECO:0000256" key="3">
    <source>
        <dbReference type="ARBA" id="ARBA00022692"/>
    </source>
</evidence>
<keyword evidence="9" id="KW-1185">Reference proteome</keyword>
<evidence type="ECO:0000256" key="4">
    <source>
        <dbReference type="ARBA" id="ARBA00022989"/>
    </source>
</evidence>
<dbReference type="SUPFAM" id="SSF103481">
    <property type="entry name" value="Multidrug resistance efflux transporter EmrE"/>
    <property type="match status" value="2"/>
</dbReference>
<comment type="subcellular location">
    <subcellularLocation>
        <location evidence="1">Membrane</location>
        <topology evidence="1">Multi-pass membrane protein</topology>
    </subcellularLocation>
</comment>
<evidence type="ECO:0000256" key="5">
    <source>
        <dbReference type="ARBA" id="ARBA00023136"/>
    </source>
</evidence>
<reference evidence="9" key="1">
    <citation type="journal article" date="2019" name="Int. J. Syst. Evol. Microbiol.">
        <title>The Global Catalogue of Microorganisms (GCM) 10K type strain sequencing project: providing services to taxonomists for standard genome sequencing and annotation.</title>
        <authorList>
            <consortium name="The Broad Institute Genomics Platform"/>
            <consortium name="The Broad Institute Genome Sequencing Center for Infectious Disease"/>
            <person name="Wu L."/>
            <person name="Ma J."/>
        </authorList>
    </citation>
    <scope>NUCLEOTIDE SEQUENCE [LARGE SCALE GENOMIC DNA]</scope>
    <source>
        <strain evidence="9">KCTC 42899</strain>
    </source>
</reference>
<feature type="transmembrane region" description="Helical" evidence="6">
    <location>
        <begin position="90"/>
        <end position="111"/>
    </location>
</feature>
<dbReference type="RefSeq" id="WP_377743155.1">
    <property type="nucleotide sequence ID" value="NZ_JBHRXJ010000003.1"/>
</dbReference>
<sequence length="295" mass="30500">MNALLFAATVLIWGTTWIAIAMQVGPVPVLVSVFYRFAVAALVLLAGLALAGRLRRPAGRDWPWIGAQALCLFSMNFICFYAAAAYLPSGLISVIFSLATLFNAVNARIFFGDRITARAVLASVLGISGLALLLGPESAGAVGGGAIRGIALACLGTMLFSLGNMVSRRNSAAGIPPLQANGWGMACGAGLLLALIAATGTPVVAPPDGRYLGALLYLAVVGSVIGFTTYLMLVARIGSARAAYATVLFPIVALALSTAYEGYAWHWQGVLGLGLALLGNVAMFSRPRTGRVQPA</sequence>
<evidence type="ECO:0000313" key="9">
    <source>
        <dbReference type="Proteomes" id="UP001595721"/>
    </source>
</evidence>
<dbReference type="Proteomes" id="UP001595721">
    <property type="component" value="Unassembled WGS sequence"/>
</dbReference>
<feature type="transmembrane region" description="Helical" evidence="6">
    <location>
        <begin position="211"/>
        <end position="235"/>
    </location>
</feature>
<keyword evidence="3 6" id="KW-0812">Transmembrane</keyword>
<evidence type="ECO:0000256" key="1">
    <source>
        <dbReference type="ARBA" id="ARBA00004141"/>
    </source>
</evidence>
<dbReference type="InterPro" id="IPR037185">
    <property type="entry name" value="EmrE-like"/>
</dbReference>
<keyword evidence="4 6" id="KW-1133">Transmembrane helix</keyword>
<keyword evidence="5 6" id="KW-0472">Membrane</keyword>
<name>A0ABV7QZU0_9RHOB</name>
<dbReference type="InterPro" id="IPR000620">
    <property type="entry name" value="EamA_dom"/>
</dbReference>
<feature type="transmembrane region" description="Helical" evidence="6">
    <location>
        <begin position="64"/>
        <end position="84"/>
    </location>
</feature>
<dbReference type="EMBL" id="JBHRXJ010000003">
    <property type="protein sequence ID" value="MFC3527634.1"/>
    <property type="molecule type" value="Genomic_DNA"/>
</dbReference>
<accession>A0ABV7QZU0</accession>
<evidence type="ECO:0000259" key="7">
    <source>
        <dbReference type="Pfam" id="PF00892"/>
    </source>
</evidence>
<dbReference type="Pfam" id="PF00892">
    <property type="entry name" value="EamA"/>
    <property type="match status" value="2"/>
</dbReference>
<feature type="transmembrane region" description="Helical" evidence="6">
    <location>
        <begin position="242"/>
        <end position="260"/>
    </location>
</feature>
<gene>
    <name evidence="8" type="ORF">ACFOMH_05560</name>
</gene>
<feature type="transmembrane region" description="Helical" evidence="6">
    <location>
        <begin position="118"/>
        <end position="135"/>
    </location>
</feature>
<proteinExistence type="inferred from homology"/>
<feature type="transmembrane region" description="Helical" evidence="6">
    <location>
        <begin position="31"/>
        <end position="52"/>
    </location>
</feature>
<evidence type="ECO:0000313" key="8">
    <source>
        <dbReference type="EMBL" id="MFC3527634.1"/>
    </source>
</evidence>
<dbReference type="InterPro" id="IPR050638">
    <property type="entry name" value="AA-Vitamin_Transporters"/>
</dbReference>
<feature type="transmembrane region" description="Helical" evidence="6">
    <location>
        <begin position="141"/>
        <end position="162"/>
    </location>
</feature>
<comment type="caution">
    <text evidence="8">The sequence shown here is derived from an EMBL/GenBank/DDBJ whole genome shotgun (WGS) entry which is preliminary data.</text>
</comment>